<keyword evidence="2" id="KW-0472">Membrane</keyword>
<feature type="transmembrane region" description="Helical" evidence="2">
    <location>
        <begin position="68"/>
        <end position="88"/>
    </location>
</feature>
<feature type="region of interest" description="Disordered" evidence="1">
    <location>
        <begin position="1"/>
        <end position="26"/>
    </location>
</feature>
<organism evidence="3 4">
    <name type="scientific">Rhodococcus triatomae</name>
    <dbReference type="NCBI Taxonomy" id="300028"/>
    <lineage>
        <taxon>Bacteria</taxon>
        <taxon>Bacillati</taxon>
        <taxon>Actinomycetota</taxon>
        <taxon>Actinomycetes</taxon>
        <taxon>Mycobacteriales</taxon>
        <taxon>Nocardiaceae</taxon>
        <taxon>Rhodococcus</taxon>
    </lineage>
</organism>
<reference evidence="3 4" key="1">
    <citation type="submission" date="2016-10" db="EMBL/GenBank/DDBJ databases">
        <authorList>
            <person name="de Groot N.N."/>
        </authorList>
    </citation>
    <scope>NUCLEOTIDE SEQUENCE [LARGE SCALE GENOMIC DNA]</scope>
    <source>
        <strain evidence="3 4">DSM 44892</strain>
    </source>
</reference>
<gene>
    <name evidence="3" type="ORF">SAMN05444695_11233</name>
</gene>
<sequence length="241" mass="26125">MSSHDREHERDGDERDEGGGAPPGLRPVPETLEAQLAYAWRYIGGASGAILTTLPVAVFVAVNASFGLWHAIGMSVATSVLVGAVQLLRREPVGAAFVGLGGVLVSSAVAAIVGEARGYYLIGNVITAGISAILLISILVRRPLIGQVWAAANSQGTFWREDRTSLHYYDAATALWSLLAFARFAVQQWLYHLDETTWLGIARVAMGWPLTLVAVLATIWVVRRVDERRKSYETDHAHPPQ</sequence>
<evidence type="ECO:0008006" key="5">
    <source>
        <dbReference type="Google" id="ProtNLM"/>
    </source>
</evidence>
<proteinExistence type="predicted"/>
<evidence type="ECO:0000313" key="3">
    <source>
        <dbReference type="EMBL" id="SDI86314.1"/>
    </source>
</evidence>
<feature type="transmembrane region" description="Helical" evidence="2">
    <location>
        <begin position="168"/>
        <end position="186"/>
    </location>
</feature>
<keyword evidence="2" id="KW-0812">Transmembrane</keyword>
<dbReference type="EMBL" id="FNDN01000012">
    <property type="protein sequence ID" value="SDI86314.1"/>
    <property type="molecule type" value="Genomic_DNA"/>
</dbReference>
<feature type="compositionally biased region" description="Basic and acidic residues" evidence="1">
    <location>
        <begin position="1"/>
        <end position="13"/>
    </location>
</feature>
<evidence type="ECO:0000256" key="1">
    <source>
        <dbReference type="SAM" id="MobiDB-lite"/>
    </source>
</evidence>
<accession>A0A1G8P1B3</accession>
<dbReference type="RefSeq" id="WP_072739108.1">
    <property type="nucleotide sequence ID" value="NZ_CP048813.1"/>
</dbReference>
<feature type="transmembrane region" description="Helical" evidence="2">
    <location>
        <begin position="42"/>
        <end position="62"/>
    </location>
</feature>
<keyword evidence="2" id="KW-1133">Transmembrane helix</keyword>
<dbReference type="AlphaFoldDB" id="A0A1G8P1B3"/>
<dbReference type="Proteomes" id="UP000183263">
    <property type="component" value="Unassembled WGS sequence"/>
</dbReference>
<evidence type="ECO:0000313" key="4">
    <source>
        <dbReference type="Proteomes" id="UP000183263"/>
    </source>
</evidence>
<name>A0A1G8P1B3_9NOCA</name>
<feature type="transmembrane region" description="Helical" evidence="2">
    <location>
        <begin position="119"/>
        <end position="140"/>
    </location>
</feature>
<dbReference type="InterPro" id="IPR016566">
    <property type="entry name" value="UCP010219"/>
</dbReference>
<protein>
    <recommendedName>
        <fullName evidence="5">DUF3159 domain-containing protein</fullName>
    </recommendedName>
</protein>
<feature type="transmembrane region" description="Helical" evidence="2">
    <location>
        <begin position="95"/>
        <end position="113"/>
    </location>
</feature>
<feature type="transmembrane region" description="Helical" evidence="2">
    <location>
        <begin position="198"/>
        <end position="222"/>
    </location>
</feature>
<dbReference type="Pfam" id="PF11361">
    <property type="entry name" value="DUF3159"/>
    <property type="match status" value="1"/>
</dbReference>
<evidence type="ECO:0000256" key="2">
    <source>
        <dbReference type="SAM" id="Phobius"/>
    </source>
</evidence>
<keyword evidence="4" id="KW-1185">Reference proteome</keyword>